<evidence type="ECO:0000259" key="11">
    <source>
        <dbReference type="PROSITE" id="PS50089"/>
    </source>
</evidence>
<evidence type="ECO:0000313" key="13">
    <source>
        <dbReference type="Proteomes" id="UP001160148"/>
    </source>
</evidence>
<dbReference type="InterPro" id="IPR013083">
    <property type="entry name" value="Znf_RING/FYVE/PHD"/>
</dbReference>
<evidence type="ECO:0000256" key="3">
    <source>
        <dbReference type="ARBA" id="ARBA00022679"/>
    </source>
</evidence>
<protein>
    <recommendedName>
        <fullName evidence="2">RING-type E3 ubiquitin transferase</fullName>
        <ecNumber evidence="2">2.3.2.27</ecNumber>
    </recommendedName>
</protein>
<dbReference type="SMART" id="SM00184">
    <property type="entry name" value="RING"/>
    <property type="match status" value="1"/>
</dbReference>
<accession>A0AAV0Y3W8</accession>
<dbReference type="EC" id="2.3.2.27" evidence="2"/>
<keyword evidence="5 9" id="KW-0863">Zinc-finger</keyword>
<dbReference type="PANTHER" id="PTHR46077:SF1">
    <property type="entry name" value="TOP1 BINDING ARGININE_SERINE RICH PROTEIN, E3 UBIQUITIN LIGASE"/>
    <property type="match status" value="1"/>
</dbReference>
<comment type="caution">
    <text evidence="12">The sequence shown here is derived from an EMBL/GenBank/DDBJ whole genome shotgun (WGS) entry which is preliminary data.</text>
</comment>
<reference evidence="12 13" key="1">
    <citation type="submission" date="2023-01" db="EMBL/GenBank/DDBJ databases">
        <authorList>
            <person name="Whitehead M."/>
        </authorList>
    </citation>
    <scope>NUCLEOTIDE SEQUENCE [LARGE SCALE GENOMIC DNA]</scope>
</reference>
<dbReference type="GO" id="GO:0061630">
    <property type="term" value="F:ubiquitin protein ligase activity"/>
    <property type="evidence" value="ECO:0007669"/>
    <property type="project" value="UniProtKB-EC"/>
</dbReference>
<feature type="domain" description="RING-type" evidence="11">
    <location>
        <begin position="20"/>
        <end position="59"/>
    </location>
</feature>
<dbReference type="Gene3D" id="3.30.40.10">
    <property type="entry name" value="Zinc/RING finger domain, C3HC4 (zinc finger)"/>
    <property type="match status" value="1"/>
</dbReference>
<evidence type="ECO:0000256" key="6">
    <source>
        <dbReference type="ARBA" id="ARBA00022833"/>
    </source>
</evidence>
<dbReference type="PANTHER" id="PTHR46077">
    <property type="entry name" value="E3 UBIQUITIN-PROTEIN LIGASE TOPORS"/>
    <property type="match status" value="1"/>
</dbReference>
<comment type="catalytic activity">
    <reaction evidence="1">
        <text>S-ubiquitinyl-[E2 ubiquitin-conjugating enzyme]-L-cysteine + [acceptor protein]-L-lysine = [E2 ubiquitin-conjugating enzyme]-L-cysteine + N(6)-ubiquitinyl-[acceptor protein]-L-lysine.</text>
        <dbReference type="EC" id="2.3.2.27"/>
    </reaction>
</comment>
<keyword evidence="6" id="KW-0862">Zinc</keyword>
<evidence type="ECO:0000256" key="7">
    <source>
        <dbReference type="ARBA" id="ARBA00023015"/>
    </source>
</evidence>
<keyword evidence="8" id="KW-0804">Transcription</keyword>
<keyword evidence="4" id="KW-0479">Metal-binding</keyword>
<dbReference type="PROSITE" id="PS50089">
    <property type="entry name" value="ZF_RING_2"/>
    <property type="match status" value="1"/>
</dbReference>
<dbReference type="InterPro" id="IPR001841">
    <property type="entry name" value="Znf_RING"/>
</dbReference>
<evidence type="ECO:0000256" key="5">
    <source>
        <dbReference type="ARBA" id="ARBA00022771"/>
    </source>
</evidence>
<dbReference type="SUPFAM" id="SSF57850">
    <property type="entry name" value="RING/U-box"/>
    <property type="match status" value="1"/>
</dbReference>
<dbReference type="AlphaFoldDB" id="A0AAV0Y3W8"/>
<name>A0AAV0Y3W8_9HEMI</name>
<dbReference type="PROSITE" id="PS00518">
    <property type="entry name" value="ZF_RING_1"/>
    <property type="match status" value="1"/>
</dbReference>
<sequence>MDIVNNGPTAGSPLTPDSRCSICLDDFTNKCYTNACMHLFCFECLQRWSDSEPTCPLCKKTFNYIYHSFGDLGVHETYTIPIIDRQPCPIPRSPRSPSPHISEITNGNRPSFESEYGNLPGISFQSQVGRGSLDGPIDRRRRTSSFESEYVDLPRISYQSQIERGLSDPPIDRRQRTSGFESEYCGLPRISFQPQIKRGSPN</sequence>
<evidence type="ECO:0000256" key="1">
    <source>
        <dbReference type="ARBA" id="ARBA00000900"/>
    </source>
</evidence>
<evidence type="ECO:0000256" key="9">
    <source>
        <dbReference type="PROSITE-ProRule" id="PRU00175"/>
    </source>
</evidence>
<organism evidence="12 13">
    <name type="scientific">Macrosiphum euphorbiae</name>
    <name type="common">potato aphid</name>
    <dbReference type="NCBI Taxonomy" id="13131"/>
    <lineage>
        <taxon>Eukaryota</taxon>
        <taxon>Metazoa</taxon>
        <taxon>Ecdysozoa</taxon>
        <taxon>Arthropoda</taxon>
        <taxon>Hexapoda</taxon>
        <taxon>Insecta</taxon>
        <taxon>Pterygota</taxon>
        <taxon>Neoptera</taxon>
        <taxon>Paraneoptera</taxon>
        <taxon>Hemiptera</taxon>
        <taxon>Sternorrhyncha</taxon>
        <taxon>Aphidomorpha</taxon>
        <taxon>Aphidoidea</taxon>
        <taxon>Aphididae</taxon>
        <taxon>Macrosiphini</taxon>
        <taxon>Macrosiphum</taxon>
    </lineage>
</organism>
<gene>
    <name evidence="12" type="ORF">MEUPH1_LOCUS28261</name>
</gene>
<dbReference type="GO" id="GO:0000209">
    <property type="term" value="P:protein polyubiquitination"/>
    <property type="evidence" value="ECO:0007669"/>
    <property type="project" value="TreeGrafter"/>
</dbReference>
<evidence type="ECO:0000256" key="4">
    <source>
        <dbReference type="ARBA" id="ARBA00022723"/>
    </source>
</evidence>
<evidence type="ECO:0000313" key="12">
    <source>
        <dbReference type="EMBL" id="CAI6374658.1"/>
    </source>
</evidence>
<dbReference type="InterPro" id="IPR017907">
    <property type="entry name" value="Znf_RING_CS"/>
</dbReference>
<dbReference type="GO" id="GO:0006513">
    <property type="term" value="P:protein monoubiquitination"/>
    <property type="evidence" value="ECO:0007669"/>
    <property type="project" value="TreeGrafter"/>
</dbReference>
<keyword evidence="7" id="KW-0805">Transcription regulation</keyword>
<keyword evidence="13" id="KW-1185">Reference proteome</keyword>
<evidence type="ECO:0000256" key="10">
    <source>
        <dbReference type="SAM" id="MobiDB-lite"/>
    </source>
</evidence>
<dbReference type="Proteomes" id="UP001160148">
    <property type="component" value="Unassembled WGS sequence"/>
</dbReference>
<dbReference type="GO" id="GO:0008270">
    <property type="term" value="F:zinc ion binding"/>
    <property type="evidence" value="ECO:0007669"/>
    <property type="project" value="UniProtKB-KW"/>
</dbReference>
<dbReference type="EMBL" id="CARXXK010001238">
    <property type="protein sequence ID" value="CAI6374658.1"/>
    <property type="molecule type" value="Genomic_DNA"/>
</dbReference>
<dbReference type="Pfam" id="PF13639">
    <property type="entry name" value="zf-RING_2"/>
    <property type="match status" value="1"/>
</dbReference>
<keyword evidence="3" id="KW-0808">Transferase</keyword>
<proteinExistence type="predicted"/>
<evidence type="ECO:0000256" key="2">
    <source>
        <dbReference type="ARBA" id="ARBA00012483"/>
    </source>
</evidence>
<evidence type="ECO:0000256" key="8">
    <source>
        <dbReference type="ARBA" id="ARBA00023163"/>
    </source>
</evidence>
<feature type="region of interest" description="Disordered" evidence="10">
    <location>
        <begin position="162"/>
        <end position="184"/>
    </location>
</feature>